<evidence type="ECO:0000313" key="2">
    <source>
        <dbReference type="Proteomes" id="UP000677812"/>
    </source>
</evidence>
<protein>
    <submittedName>
        <fullName evidence="1">Transcriptional regulator</fullName>
    </submittedName>
</protein>
<organism evidence="1 2">
    <name type="scientific">Neokomagataea anthophila</name>
    <dbReference type="NCBI Taxonomy" id="2826925"/>
    <lineage>
        <taxon>Bacteria</taxon>
        <taxon>Pseudomonadati</taxon>
        <taxon>Pseudomonadota</taxon>
        <taxon>Alphaproteobacteria</taxon>
        <taxon>Acetobacterales</taxon>
        <taxon>Acetobacteraceae</taxon>
        <taxon>Neokomagataea</taxon>
    </lineage>
</organism>
<gene>
    <name evidence="1" type="ORF">KB213_09830</name>
</gene>
<dbReference type="RefSeq" id="WP_211682624.1">
    <property type="nucleotide sequence ID" value="NZ_JAGRQH010000007.1"/>
</dbReference>
<dbReference type="Proteomes" id="UP000677812">
    <property type="component" value="Unassembled WGS sequence"/>
</dbReference>
<proteinExistence type="predicted"/>
<accession>A0ABS5EA28</accession>
<keyword evidence="2" id="KW-1185">Reference proteome</keyword>
<name>A0ABS5EA28_9PROT</name>
<evidence type="ECO:0000313" key="1">
    <source>
        <dbReference type="EMBL" id="MBR0560348.1"/>
    </source>
</evidence>
<dbReference type="EMBL" id="JAGRQH010000007">
    <property type="protein sequence ID" value="MBR0560348.1"/>
    <property type="molecule type" value="Genomic_DNA"/>
</dbReference>
<comment type="caution">
    <text evidence="1">The sequence shown here is derived from an EMBL/GenBank/DDBJ whole genome shotgun (WGS) entry which is preliminary data.</text>
</comment>
<sequence length="106" mass="10715">MFNQTNIVGAGARVSAGALAAMLAADGWAPKLVGKSRLSAGVSGTLSGGKKKGTKVASRKVVERDTVEALPAGHPVSWAALWGADKVPAFPGLVPMGGRELVEGIH</sequence>
<reference evidence="1 2" key="1">
    <citation type="submission" date="2021-04" db="EMBL/GenBank/DDBJ databases">
        <title>The complete genome sequence of Neokomagataea sp. TBRC 2177.</title>
        <authorList>
            <person name="Charoenyingcharoen P."/>
            <person name="Yukphan P."/>
        </authorList>
    </citation>
    <scope>NUCLEOTIDE SEQUENCE [LARGE SCALE GENOMIC DNA]</scope>
    <source>
        <strain evidence="1 2">TBRC 2177</strain>
    </source>
</reference>